<keyword evidence="3 10" id="KW-0732">Signal</keyword>
<dbReference type="EMBL" id="CM004480">
    <property type="protein sequence ID" value="OCT67903.1"/>
    <property type="molecule type" value="Genomic_DNA"/>
</dbReference>
<keyword evidence="6" id="KW-1015">Disulfide bond</keyword>
<evidence type="ECO:0000256" key="7">
    <source>
        <dbReference type="ARBA" id="ARBA00023180"/>
    </source>
</evidence>
<dbReference type="AlphaFoldDB" id="A0A974C7E1"/>
<dbReference type="PANTHER" id="PTHR13869">
    <property type="entry name" value="MYELIN P0 RELATED"/>
    <property type="match status" value="1"/>
</dbReference>
<keyword evidence="7" id="KW-0325">Glycoprotein</keyword>
<dbReference type="PROSITE" id="PS50835">
    <property type="entry name" value="IG_LIKE"/>
    <property type="match status" value="1"/>
</dbReference>
<organism evidence="12 13">
    <name type="scientific">Xenopus laevis</name>
    <name type="common">African clawed frog</name>
    <dbReference type="NCBI Taxonomy" id="8355"/>
    <lineage>
        <taxon>Eukaryota</taxon>
        <taxon>Metazoa</taxon>
        <taxon>Chordata</taxon>
        <taxon>Craniata</taxon>
        <taxon>Vertebrata</taxon>
        <taxon>Euteleostomi</taxon>
        <taxon>Amphibia</taxon>
        <taxon>Batrachia</taxon>
        <taxon>Anura</taxon>
        <taxon>Pipoidea</taxon>
        <taxon>Pipidae</taxon>
        <taxon>Xenopodinae</taxon>
        <taxon>Xenopus</taxon>
        <taxon>Xenopus</taxon>
    </lineage>
</organism>
<dbReference type="InterPro" id="IPR003599">
    <property type="entry name" value="Ig_sub"/>
</dbReference>
<evidence type="ECO:0000256" key="8">
    <source>
        <dbReference type="ARBA" id="ARBA00023319"/>
    </source>
</evidence>
<dbReference type="InterPro" id="IPR013106">
    <property type="entry name" value="Ig_V-set"/>
</dbReference>
<evidence type="ECO:0000256" key="6">
    <source>
        <dbReference type="ARBA" id="ARBA00023157"/>
    </source>
</evidence>
<feature type="signal peptide" evidence="10">
    <location>
        <begin position="1"/>
        <end position="30"/>
    </location>
</feature>
<reference evidence="13" key="1">
    <citation type="journal article" date="2016" name="Nature">
        <title>Genome evolution in the allotetraploid frog Xenopus laevis.</title>
        <authorList>
            <person name="Session A.M."/>
            <person name="Uno Y."/>
            <person name="Kwon T."/>
            <person name="Chapman J.A."/>
            <person name="Toyoda A."/>
            <person name="Takahashi S."/>
            <person name="Fukui A."/>
            <person name="Hikosaka A."/>
            <person name="Suzuki A."/>
            <person name="Kondo M."/>
            <person name="van Heeringen S.J."/>
            <person name="Quigley I."/>
            <person name="Heinz S."/>
            <person name="Ogino H."/>
            <person name="Ochi H."/>
            <person name="Hellsten U."/>
            <person name="Lyons J.B."/>
            <person name="Simakov O."/>
            <person name="Putnam N."/>
            <person name="Stites J."/>
            <person name="Kuroki Y."/>
            <person name="Tanaka T."/>
            <person name="Michiue T."/>
            <person name="Watanabe M."/>
            <person name="Bogdanovic O."/>
            <person name="Lister R."/>
            <person name="Georgiou G."/>
            <person name="Paranjpe S.S."/>
            <person name="van Kruijsbergen I."/>
            <person name="Shu S."/>
            <person name="Carlson J."/>
            <person name="Kinoshita T."/>
            <person name="Ohta Y."/>
            <person name="Mawaribuchi S."/>
            <person name="Jenkins J."/>
            <person name="Grimwood J."/>
            <person name="Schmutz J."/>
            <person name="Mitros T."/>
            <person name="Mozaffari S.V."/>
            <person name="Suzuki Y."/>
            <person name="Haramoto Y."/>
            <person name="Yamamoto T.S."/>
            <person name="Takagi C."/>
            <person name="Heald R."/>
            <person name="Miller K."/>
            <person name="Haudenschild C."/>
            <person name="Kitzman J."/>
            <person name="Nakayama T."/>
            <person name="Izutsu Y."/>
            <person name="Robert J."/>
            <person name="Fortriede J."/>
            <person name="Burns K."/>
            <person name="Lotay V."/>
            <person name="Karimi K."/>
            <person name="Yasuoka Y."/>
            <person name="Dichmann D.S."/>
            <person name="Flajnik M.F."/>
            <person name="Houston D.W."/>
            <person name="Shendure J."/>
            <person name="DuPasquier L."/>
            <person name="Vize P.D."/>
            <person name="Zorn A.M."/>
            <person name="Ito M."/>
            <person name="Marcotte E.M."/>
            <person name="Wallingford J.B."/>
            <person name="Ito Y."/>
            <person name="Asashima M."/>
            <person name="Ueno N."/>
            <person name="Matsuda Y."/>
            <person name="Veenstra G.J."/>
            <person name="Fujiyama A."/>
            <person name="Harland R.M."/>
            <person name="Taira M."/>
            <person name="Rokhsar D.S."/>
        </authorList>
    </citation>
    <scope>NUCLEOTIDE SEQUENCE [LARGE SCALE GENOMIC DNA]</scope>
    <source>
        <strain evidence="13">J</strain>
    </source>
</reference>
<dbReference type="InterPro" id="IPR036179">
    <property type="entry name" value="Ig-like_dom_sf"/>
</dbReference>
<evidence type="ECO:0000256" key="2">
    <source>
        <dbReference type="ARBA" id="ARBA00022692"/>
    </source>
</evidence>
<evidence type="ECO:0000256" key="1">
    <source>
        <dbReference type="ARBA" id="ARBA00004479"/>
    </source>
</evidence>
<dbReference type="SMART" id="SM00409">
    <property type="entry name" value="IG"/>
    <property type="match status" value="1"/>
</dbReference>
<dbReference type="InterPro" id="IPR000920">
    <property type="entry name" value="Myelin_P0-rel"/>
</dbReference>
<evidence type="ECO:0000256" key="5">
    <source>
        <dbReference type="ARBA" id="ARBA00023136"/>
    </source>
</evidence>
<dbReference type="InterPro" id="IPR013783">
    <property type="entry name" value="Ig-like_fold"/>
</dbReference>
<dbReference type="OMA" id="CCHVETA"/>
<gene>
    <name evidence="12" type="ORF">XELAEV_18039201mg</name>
</gene>
<accession>A0A974C7E1</accession>
<protein>
    <recommendedName>
        <fullName evidence="11">Ig-like domain-containing protein</fullName>
    </recommendedName>
</protein>
<evidence type="ECO:0000256" key="10">
    <source>
        <dbReference type="SAM" id="SignalP"/>
    </source>
</evidence>
<dbReference type="SUPFAM" id="SSF48726">
    <property type="entry name" value="Immunoglobulin"/>
    <property type="match status" value="1"/>
</dbReference>
<evidence type="ECO:0000256" key="9">
    <source>
        <dbReference type="SAM" id="Phobius"/>
    </source>
</evidence>
<proteinExistence type="predicted"/>
<evidence type="ECO:0000313" key="12">
    <source>
        <dbReference type="EMBL" id="OCT67903.1"/>
    </source>
</evidence>
<evidence type="ECO:0000259" key="11">
    <source>
        <dbReference type="PROSITE" id="PS50835"/>
    </source>
</evidence>
<evidence type="ECO:0000256" key="3">
    <source>
        <dbReference type="ARBA" id="ARBA00022729"/>
    </source>
</evidence>
<dbReference type="PANTHER" id="PTHR13869:SF24">
    <property type="entry name" value="BASEMENT MEMBRANE-SPECIFIC HEPARAN SULFATE PROTEOGLYCAN CORE PROTEIN-LIKE"/>
    <property type="match status" value="1"/>
</dbReference>
<keyword evidence="4 9" id="KW-1133">Transmembrane helix</keyword>
<feature type="chain" id="PRO_5037547508" description="Ig-like domain-containing protein" evidence="10">
    <location>
        <begin position="31"/>
        <end position="227"/>
    </location>
</feature>
<comment type="subcellular location">
    <subcellularLocation>
        <location evidence="1">Membrane</location>
        <topology evidence="1">Single-pass type I membrane protein</topology>
    </subcellularLocation>
</comment>
<feature type="domain" description="Ig-like" evidence="11">
    <location>
        <begin position="35"/>
        <end position="131"/>
    </location>
</feature>
<keyword evidence="8" id="KW-0393">Immunoglobulin domain</keyword>
<dbReference type="GO" id="GO:0016020">
    <property type="term" value="C:membrane"/>
    <property type="evidence" value="ECO:0007669"/>
    <property type="project" value="UniProtKB-SubCell"/>
</dbReference>
<dbReference type="Gene3D" id="2.60.40.10">
    <property type="entry name" value="Immunoglobulins"/>
    <property type="match status" value="1"/>
</dbReference>
<dbReference type="Proteomes" id="UP000694892">
    <property type="component" value="Chromosome 8L"/>
</dbReference>
<dbReference type="Pfam" id="PF07686">
    <property type="entry name" value="V-set"/>
    <property type="match status" value="1"/>
</dbReference>
<dbReference type="InterPro" id="IPR007110">
    <property type="entry name" value="Ig-like_dom"/>
</dbReference>
<evidence type="ECO:0000313" key="13">
    <source>
        <dbReference type="Proteomes" id="UP000694892"/>
    </source>
</evidence>
<name>A0A974C7E1_XENLA</name>
<keyword evidence="2 9" id="KW-0812">Transmembrane</keyword>
<feature type="transmembrane region" description="Helical" evidence="9">
    <location>
        <begin position="150"/>
        <end position="170"/>
    </location>
</feature>
<sequence length="227" mass="26138">MSKRQMETQLQLLCTFFLLALLQLSEKTNGSNNNNDVLKVEQPERLTAEVGGSVTINCTFVNKNYAFSVTWSVCEEATDLKNHSCFKQRVWFEDEYHRIITISNLTENDSAKYCCSVESSNKKEAGKGTIVHVMQKQCATETWTKEKWLIIQYIVIGFEAFVIILLLALLKRAHIQNSSDDRFKVKGKQELQTDIHYAEICKERLQPQPRGRRAEEMITYASVAMQK</sequence>
<keyword evidence="5 9" id="KW-0472">Membrane</keyword>
<evidence type="ECO:0000256" key="4">
    <source>
        <dbReference type="ARBA" id="ARBA00022989"/>
    </source>
</evidence>